<reference evidence="2 3" key="1">
    <citation type="submission" date="2019-04" db="EMBL/GenBank/DDBJ databases">
        <title>Whole Genome Sequencing of Pectobacterium punjabense SS95.</title>
        <authorList>
            <person name="Sarfraz S."/>
            <person name="Oulghazi S."/>
            <person name="Roques C."/>
            <person name="Vandecasteele C."/>
            <person name="Faure D."/>
        </authorList>
    </citation>
    <scope>NUCLEOTIDE SEQUENCE [LARGE SCALE GENOMIC DNA]</scope>
    <source>
        <strain evidence="2 3">SS95</strain>
    </source>
</reference>
<name>A0ABX6L4B0_9GAMM</name>
<dbReference type="PRINTS" id="PR00702">
    <property type="entry name" value="ACRIFLAVINRP"/>
</dbReference>
<dbReference type="Gene3D" id="1.20.1640.10">
    <property type="entry name" value="Multidrug efflux transporter AcrB transmembrane domain"/>
    <property type="match status" value="2"/>
</dbReference>
<dbReference type="Pfam" id="PF00873">
    <property type="entry name" value="ACR_tran"/>
    <property type="match status" value="1"/>
</dbReference>
<keyword evidence="1" id="KW-1133">Transmembrane helix</keyword>
<protein>
    <submittedName>
        <fullName evidence="2">Efflux RND transporter permease subunit</fullName>
    </submittedName>
</protein>
<feature type="transmembrane region" description="Helical" evidence="1">
    <location>
        <begin position="23"/>
        <end position="42"/>
    </location>
</feature>
<dbReference type="Gene3D" id="3.30.70.1320">
    <property type="entry name" value="Multidrug efflux transporter AcrB pore domain like"/>
    <property type="match status" value="1"/>
</dbReference>
<feature type="transmembrane region" description="Helical" evidence="1">
    <location>
        <begin position="339"/>
        <end position="360"/>
    </location>
</feature>
<dbReference type="GeneID" id="90764077"/>
<evidence type="ECO:0000313" key="2">
    <source>
        <dbReference type="EMBL" id="QJA20972.1"/>
    </source>
</evidence>
<feature type="transmembrane region" description="Helical" evidence="1">
    <location>
        <begin position="525"/>
        <end position="546"/>
    </location>
</feature>
<dbReference type="SUPFAM" id="SSF82693">
    <property type="entry name" value="Multidrug efflux transporter AcrB pore domain, PN1, PN2, PC1 and PC2 subdomains"/>
    <property type="match status" value="3"/>
</dbReference>
<dbReference type="PANTHER" id="PTHR32063:SF64">
    <property type="entry name" value="ACRB_ACRD_ACRF FAMILY PROTEIN"/>
    <property type="match status" value="1"/>
</dbReference>
<feature type="transmembrane region" description="Helical" evidence="1">
    <location>
        <begin position="963"/>
        <end position="982"/>
    </location>
</feature>
<dbReference type="SUPFAM" id="SSF82714">
    <property type="entry name" value="Multidrug efflux transporter AcrB TolC docking domain, DN and DC subdomains"/>
    <property type="match status" value="2"/>
</dbReference>
<feature type="transmembrane region" description="Helical" evidence="1">
    <location>
        <begin position="862"/>
        <end position="881"/>
    </location>
</feature>
<dbReference type="SUPFAM" id="SSF82866">
    <property type="entry name" value="Multidrug efflux transporter AcrB transmembrane domain"/>
    <property type="match status" value="2"/>
</dbReference>
<keyword evidence="1" id="KW-0472">Membrane</keyword>
<evidence type="ECO:0000313" key="3">
    <source>
        <dbReference type="Proteomes" id="UP000502681"/>
    </source>
</evidence>
<dbReference type="RefSeq" id="WP_107168488.1">
    <property type="nucleotide sequence ID" value="NZ_CP038498.1"/>
</dbReference>
<feature type="transmembrane region" description="Helical" evidence="1">
    <location>
        <begin position="912"/>
        <end position="935"/>
    </location>
</feature>
<dbReference type="InterPro" id="IPR001036">
    <property type="entry name" value="Acrflvin-R"/>
</dbReference>
<accession>A0ABX6L4B0</accession>
<dbReference type="Gene3D" id="3.30.70.1430">
    <property type="entry name" value="Multidrug efflux transporter AcrB pore domain"/>
    <property type="match status" value="2"/>
</dbReference>
<keyword evidence="1" id="KW-0812">Transmembrane</keyword>
<feature type="transmembrane region" description="Helical" evidence="1">
    <location>
        <begin position="888"/>
        <end position="906"/>
    </location>
</feature>
<dbReference type="PANTHER" id="PTHR32063">
    <property type="match status" value="1"/>
</dbReference>
<feature type="transmembrane region" description="Helical" evidence="1">
    <location>
        <begin position="988"/>
        <end position="1015"/>
    </location>
</feature>
<dbReference type="Gene3D" id="3.30.2090.10">
    <property type="entry name" value="Multidrug efflux transporter AcrB TolC docking domain, DN and DC subdomains"/>
    <property type="match status" value="2"/>
</dbReference>
<gene>
    <name evidence="2" type="ORF">E2566_14075</name>
</gene>
<feature type="transmembrane region" description="Helical" evidence="1">
    <location>
        <begin position="472"/>
        <end position="499"/>
    </location>
</feature>
<keyword evidence="3" id="KW-1185">Reference proteome</keyword>
<sequence>MAQEPQSTPGFNLSAWALAHQQLVAFMMLVIMAAGVMSYQRLPRNEDPAFTIKSAVVSAAWPGATVSDTVNFVTDKLEKKLQETAYLDYVESYTRAGEAVVFVNLRDDTPPSAVPNIWYTVRKKMTDIASSLPGGVSPPAVNDEFDDTFGTIYGFTADGFSPRELRDRIEDIRSALLSVPDVGKVDMLGVEEEQIVVTFSPRRLAGLGIDAQQVIDSLKAQNAVTPAGIIRTEDEKIAVRVSGAFTSEESLRQITLRIGGKFVPLTDIATIGREIAEPPSPTFRVNGEKAIGLAISMAPTGNMLNFGQAIREKMNTLSAQLPHGIDMTRVADQAEVVKGAVGGFINVLLEAVAIVLAVSFVSLGSRAGLVVAASIPIVLAMTFIGMEITGIGLQRISLGALIISLGLLVDDAMITVEAMVSRLEEGWDRKRAAAWAYESTAFPMLTGTLVMIAGFIPVGFASSSAGEYCFSLFVVVLIALLSSWIVAILFSPLLGVWLLSKTFRHHHNESGRVGRMYREWLQRALANRGMTLIIAVLLLVVALFGATRLEGEFFPASDRPELLVSLTLPANASQAATEAQAKRLEALLKDDPDVDHFSTYVGSGAVRFYLPMDVLLSHENIAQLVVVAKNLDARDTLTARLNQVLERDFSNIVVRVSALELGPPVGWPLKYRVAGPDIHRVRDLAQGLASLVGNQADVREVNLTAGEPERSVNVVLNQTEARAVGISSQDVASMLAAIFSGSTLTSVRDENRLVDVVVRGTSQERRDVATIANLQIPIAEGRSVPLGQIATVSYGVDDPIIWRRQREPFITVQMDVAPGVRAPALSQKLAPEIERYRASLPTGYHITEGGVAAESDKGNGSVYAVLPVTLLVMLVLLMIQLKRISRMVLAVLTAPFGLIGIVAAMLPTGTPIGFVALLGAIALAGMIIRNAVILIGEVDLNVKNGQPATEAIVNAASHRSRPIVLTALAAILGMIPIAHQVFWGPMAYAIIGGLMVATLLTLLALPAALSLLMQWEGRKWKILRRREKYDRSWRYL</sequence>
<dbReference type="EMBL" id="CP038498">
    <property type="protein sequence ID" value="QJA20972.1"/>
    <property type="molecule type" value="Genomic_DNA"/>
</dbReference>
<feature type="transmembrane region" description="Helical" evidence="1">
    <location>
        <begin position="367"/>
        <end position="386"/>
    </location>
</feature>
<dbReference type="Gene3D" id="3.30.70.1440">
    <property type="entry name" value="Multidrug efflux transporter AcrB pore domain"/>
    <property type="match status" value="1"/>
</dbReference>
<feature type="transmembrane region" description="Helical" evidence="1">
    <location>
        <begin position="441"/>
        <end position="460"/>
    </location>
</feature>
<organism evidence="2 3">
    <name type="scientific">Pectobacterium punjabense</name>
    <dbReference type="NCBI Taxonomy" id="2108399"/>
    <lineage>
        <taxon>Bacteria</taxon>
        <taxon>Pseudomonadati</taxon>
        <taxon>Pseudomonadota</taxon>
        <taxon>Gammaproteobacteria</taxon>
        <taxon>Enterobacterales</taxon>
        <taxon>Pectobacteriaceae</taxon>
        <taxon>Pectobacterium</taxon>
    </lineage>
</organism>
<dbReference type="Proteomes" id="UP000502681">
    <property type="component" value="Chromosome"/>
</dbReference>
<evidence type="ECO:0000256" key="1">
    <source>
        <dbReference type="SAM" id="Phobius"/>
    </source>
</evidence>
<dbReference type="InterPro" id="IPR027463">
    <property type="entry name" value="AcrB_DN_DC_subdom"/>
</dbReference>
<proteinExistence type="predicted"/>